<dbReference type="Proteomes" id="UP000829398">
    <property type="component" value="Chromosome 3"/>
</dbReference>
<reference evidence="2" key="1">
    <citation type="journal article" date="2023" name="Hortic. Res.">
        <title>A chromosome-level phased genome enabling allele-level studies in sweet orange: a case study on citrus Huanglongbing tolerance.</title>
        <authorList>
            <person name="Wu B."/>
            <person name="Yu Q."/>
            <person name="Deng Z."/>
            <person name="Duan Y."/>
            <person name="Luo F."/>
            <person name="Gmitter F. Jr."/>
        </authorList>
    </citation>
    <scope>NUCLEOTIDE SEQUENCE [LARGE SCALE GENOMIC DNA]</scope>
    <source>
        <strain evidence="2">cv. Valencia</strain>
    </source>
</reference>
<organism evidence="1 2">
    <name type="scientific">Citrus sinensis</name>
    <name type="common">Sweet orange</name>
    <name type="synonym">Citrus aurantium var. sinensis</name>
    <dbReference type="NCBI Taxonomy" id="2711"/>
    <lineage>
        <taxon>Eukaryota</taxon>
        <taxon>Viridiplantae</taxon>
        <taxon>Streptophyta</taxon>
        <taxon>Embryophyta</taxon>
        <taxon>Tracheophyta</taxon>
        <taxon>Spermatophyta</taxon>
        <taxon>Magnoliopsida</taxon>
        <taxon>eudicotyledons</taxon>
        <taxon>Gunneridae</taxon>
        <taxon>Pentapetalae</taxon>
        <taxon>rosids</taxon>
        <taxon>malvids</taxon>
        <taxon>Sapindales</taxon>
        <taxon>Rutaceae</taxon>
        <taxon>Aurantioideae</taxon>
        <taxon>Citrus</taxon>
    </lineage>
</organism>
<proteinExistence type="predicted"/>
<protein>
    <submittedName>
        <fullName evidence="1">Uncharacterized protein</fullName>
    </submittedName>
</protein>
<accession>A0ACB8M5W3</accession>
<sequence length="1297" mass="147103">MLSPNFGGGSSSGGTRPDFRFRKLEMPLFDGLNPDGWILKAERYFSVNRLSNEEKLEAAIIAFEGDALLWYQWENRKRSIVVWEEMRVLILKQFRVIQVGSLYEQWLALTQDSSMREYRRKFIELSATLENITDELALGNFINGLKPEIRVEVRIMEPSNLGRAMDLAQKIEEKLWVTKAHKADGGFHRARGSTRGVNFHYEASRPSFRANHNMARFSGEVRRLSDSELQKKREKGLCYRCDEKWAPGHRCKKKELTVLLTYDMDEVEQEEEEGSGEGDPELETAEINQVVEVSLNSVVGLTTPKTMKLKGTIGEQEVVVLIDSGATHNFISLDLVSKMQIPIVKTGAYGVTVGTGAAVRGQGLCRGVTIHLQGIDIVEEFLLLGLGSSDAILGVQWLETLGMIHTNWKTQVMKFMLGNESVTLRGDPSLGKTLVSLKAMMRTIKHEGAGILVECNQFEGLCEVSPEVPTNLHQVLAEYELVFNMPMGLPPTRGHEHSILLKDGSQPVSVRSYRYPHAQKDEIERLIQEMLDAGIIQVSNSPFSNPVLLVKKKDGSWRFCVDYRALNKATVLDKYPIPVIDELLDELHGARIFSKLDLKSGYHQIRVSSQDVHKTAFRTHDGHYEFLVMPFGLTNAPTTFQSLMNDVFRPYLRKFVLVFFDDILIYSPSVESHQQHLALVLGKLQANSLYANRKKCEFGRTQVAYLGHIISGQGVAADPSKIQAMNSWPTPTNLKALRGFLGLTGYYRKFVAGYARIASPLTDQLKKDRFGWSPEAAAAFEELKQAMSSVPVLAMPDFTKPFIVETDASGFGLGAVLLQGQQLVAYYSQVLGPRARLKSIYEKELMAIVFAILKWRPYLLGRRFIVRTDQQSLKFLLEQRIVGVEYQKWITKIMGYDFDIQYRSGASNRVADALSRLTEPAECSALAIPQWQHWDSLKVELAEDTFLKKLREDITSGTQSHVGFSVEHGVLFYKSRLVIPQTSKLLSALIGEFHTTPIGGHSGETKTYLRLAAELYWIRWDAILVVVDRLSKYAHFIGLKHPFSAVSVAGIFVREIVRLHGIPQSIISDRDRIFLSHFWSELFKLQGTTLKRSTAYHPQSDGQTEVVNRCLETYLRCFTSGKPQSWARWLAWAEYWYNTSFHSSTRCTPFRALYERDPPPLIRYEQGAASVSLVEQLMEDRDAILDDLRMQLLRAQQRIKLQADQKRHHIEFNAGDLVFLKLRPYRQRSLAQRKFEKLAARYYCPFKLRAAFGVSSFSPTIPPQLTPELELVVEPEKLLGVRPKVNGQSGEVEVLLK</sequence>
<evidence type="ECO:0000313" key="2">
    <source>
        <dbReference type="Proteomes" id="UP000829398"/>
    </source>
</evidence>
<gene>
    <name evidence="1" type="ORF">KPL71_008224</name>
</gene>
<dbReference type="EMBL" id="CM039172">
    <property type="protein sequence ID" value="KAH9780800.1"/>
    <property type="molecule type" value="Genomic_DNA"/>
</dbReference>
<comment type="caution">
    <text evidence="1">The sequence shown here is derived from an EMBL/GenBank/DDBJ whole genome shotgun (WGS) entry which is preliminary data.</text>
</comment>
<evidence type="ECO:0000313" key="1">
    <source>
        <dbReference type="EMBL" id="KAH9780800.1"/>
    </source>
</evidence>
<name>A0ACB8M5W3_CITSI</name>
<keyword evidence="2" id="KW-1185">Reference proteome</keyword>